<sequence>MERNLNLVYIVVGLVIALFSVLEKERPPQKELNGIQWSLLIGKPLYRRFCLPASVIFHGKENLYRVAGIFRNTETMRRRLRSCHCKIWWFTGLMTPLVPTEDAPSALEFVFIVTWSSEAAMYCLT</sequence>
<protein>
    <submittedName>
        <fullName evidence="2">Uncharacterized protein</fullName>
    </submittedName>
</protein>
<name>A0A8T2Z538_POPDE</name>
<keyword evidence="3" id="KW-1185">Reference proteome</keyword>
<reference evidence="2" key="1">
    <citation type="journal article" date="2021" name="J. Hered.">
        <title>Genome Assembly of Salicaceae Populus deltoides (Eastern Cottonwood) I-69 Based on Nanopore Sequencing and Hi-C Technologies.</title>
        <authorList>
            <person name="Bai S."/>
            <person name="Wu H."/>
            <person name="Zhang J."/>
            <person name="Pan Z."/>
            <person name="Zhao W."/>
            <person name="Li Z."/>
            <person name="Tong C."/>
        </authorList>
    </citation>
    <scope>NUCLEOTIDE SEQUENCE</scope>
    <source>
        <tissue evidence="2">Leaf</tissue>
    </source>
</reference>
<dbReference type="EMBL" id="JACEGQ020000003">
    <property type="protein sequence ID" value="KAH8512507.1"/>
    <property type="molecule type" value="Genomic_DNA"/>
</dbReference>
<proteinExistence type="predicted"/>
<dbReference type="AlphaFoldDB" id="A0A8T2Z538"/>
<keyword evidence="1" id="KW-1133">Transmembrane helix</keyword>
<evidence type="ECO:0000256" key="1">
    <source>
        <dbReference type="SAM" id="Phobius"/>
    </source>
</evidence>
<feature type="transmembrane region" description="Helical" evidence="1">
    <location>
        <begin position="6"/>
        <end position="22"/>
    </location>
</feature>
<dbReference type="Proteomes" id="UP000807159">
    <property type="component" value="Chromosome 3"/>
</dbReference>
<evidence type="ECO:0000313" key="2">
    <source>
        <dbReference type="EMBL" id="KAH8512507.1"/>
    </source>
</evidence>
<comment type="caution">
    <text evidence="2">The sequence shown here is derived from an EMBL/GenBank/DDBJ whole genome shotgun (WGS) entry which is preliminary data.</text>
</comment>
<evidence type="ECO:0000313" key="3">
    <source>
        <dbReference type="Proteomes" id="UP000807159"/>
    </source>
</evidence>
<gene>
    <name evidence="2" type="ORF">H0E87_005964</name>
</gene>
<organism evidence="2 3">
    <name type="scientific">Populus deltoides</name>
    <name type="common">Eastern poplar</name>
    <name type="synonym">Eastern cottonwood</name>
    <dbReference type="NCBI Taxonomy" id="3696"/>
    <lineage>
        <taxon>Eukaryota</taxon>
        <taxon>Viridiplantae</taxon>
        <taxon>Streptophyta</taxon>
        <taxon>Embryophyta</taxon>
        <taxon>Tracheophyta</taxon>
        <taxon>Spermatophyta</taxon>
        <taxon>Magnoliopsida</taxon>
        <taxon>eudicotyledons</taxon>
        <taxon>Gunneridae</taxon>
        <taxon>Pentapetalae</taxon>
        <taxon>rosids</taxon>
        <taxon>fabids</taxon>
        <taxon>Malpighiales</taxon>
        <taxon>Salicaceae</taxon>
        <taxon>Saliceae</taxon>
        <taxon>Populus</taxon>
    </lineage>
</organism>
<keyword evidence="1" id="KW-0472">Membrane</keyword>
<accession>A0A8T2Z538</accession>
<keyword evidence="1" id="KW-0812">Transmembrane</keyword>